<dbReference type="EMBL" id="JANJYI010000009">
    <property type="protein sequence ID" value="KAK2637445.1"/>
    <property type="molecule type" value="Genomic_DNA"/>
</dbReference>
<evidence type="ECO:0000256" key="1">
    <source>
        <dbReference type="ARBA" id="ARBA00007606"/>
    </source>
</evidence>
<keyword evidence="2" id="KW-0430">Lectin</keyword>
<dbReference type="Gene3D" id="2.60.120.200">
    <property type="match status" value="1"/>
</dbReference>
<keyword evidence="7" id="KW-1185">Reference proteome</keyword>
<sequence length="345" mass="38430">MAAFRFHLTVVQFLTLIAFPISSFAVQTLTDNPNFDPETAVLGDAKFFDDYSHVQLTGQWSSSSGLLIHNKPFKLFDPSRSQPTSFSTDFTFSASPSEGDGLAFVVLPYNSAFKFVGQGSFGVLSEKKYLGIEYDTKMDDNVGDVNANHVGVDVNSLVSVSVCNVSSIGLVLNNGVKLKSWIDYDSSSKRIEVRLSKFGDKRPYDPFLAYRINLLQMWGNQDVFVGIVSSNGNSEQTSSVYSWNFRLRNLPYRMHSLPTDPRDYGKVHGESFGDRKRSICPLRILAGLIFTTGSAALLAFVMLFVWVIVVNKHTVFPTEIHVHPEDFKYEKINVVVDEDGKGVQG</sequence>
<reference evidence="6" key="1">
    <citation type="journal article" date="2023" name="Plant J.">
        <title>Genome sequences and population genomics provide insights into the demographic history, inbreeding, and mutation load of two 'living fossil' tree species of Dipteronia.</title>
        <authorList>
            <person name="Feng Y."/>
            <person name="Comes H.P."/>
            <person name="Chen J."/>
            <person name="Zhu S."/>
            <person name="Lu R."/>
            <person name="Zhang X."/>
            <person name="Li P."/>
            <person name="Qiu J."/>
            <person name="Olsen K.M."/>
            <person name="Qiu Y."/>
        </authorList>
    </citation>
    <scope>NUCLEOTIDE SEQUENCE</scope>
    <source>
        <strain evidence="6">KIB01</strain>
    </source>
</reference>
<comment type="caution">
    <text evidence="6">The sequence shown here is derived from an EMBL/GenBank/DDBJ whole genome shotgun (WGS) entry which is preliminary data.</text>
</comment>
<evidence type="ECO:0000256" key="3">
    <source>
        <dbReference type="SAM" id="Phobius"/>
    </source>
</evidence>
<dbReference type="CDD" id="cd06899">
    <property type="entry name" value="lectin_legume_LecRK_Arcelin_ConA"/>
    <property type="match status" value="1"/>
</dbReference>
<evidence type="ECO:0000313" key="6">
    <source>
        <dbReference type="EMBL" id="KAK2637445.1"/>
    </source>
</evidence>
<dbReference type="Proteomes" id="UP001280121">
    <property type="component" value="Unassembled WGS sequence"/>
</dbReference>
<keyword evidence="3" id="KW-0472">Membrane</keyword>
<keyword evidence="3" id="KW-1133">Transmembrane helix</keyword>
<protein>
    <recommendedName>
        <fullName evidence="5">Legume lectin domain-containing protein</fullName>
    </recommendedName>
</protein>
<dbReference type="InterPro" id="IPR001220">
    <property type="entry name" value="Legume_lectin_dom"/>
</dbReference>
<proteinExistence type="inferred from homology"/>
<gene>
    <name evidence="6" type="ORF">Ddye_032237</name>
</gene>
<comment type="similarity">
    <text evidence="1">Belongs to the leguminous lectin family.</text>
</comment>
<evidence type="ECO:0000259" key="5">
    <source>
        <dbReference type="Pfam" id="PF00139"/>
    </source>
</evidence>
<dbReference type="PANTHER" id="PTHR32401">
    <property type="entry name" value="CONCANAVALIN A-LIKE LECTIN FAMILY PROTEIN"/>
    <property type="match status" value="1"/>
</dbReference>
<dbReference type="Pfam" id="PF00139">
    <property type="entry name" value="Lectin_legB"/>
    <property type="match status" value="1"/>
</dbReference>
<dbReference type="AlphaFoldDB" id="A0AAD9TJT0"/>
<feature type="domain" description="Legume lectin" evidence="5">
    <location>
        <begin position="33"/>
        <end position="249"/>
    </location>
</feature>
<feature type="transmembrane region" description="Helical" evidence="3">
    <location>
        <begin position="284"/>
        <end position="309"/>
    </location>
</feature>
<evidence type="ECO:0000256" key="4">
    <source>
        <dbReference type="SAM" id="SignalP"/>
    </source>
</evidence>
<feature type="chain" id="PRO_5042273026" description="Legume lectin domain-containing protein" evidence="4">
    <location>
        <begin position="26"/>
        <end position="345"/>
    </location>
</feature>
<feature type="signal peptide" evidence="4">
    <location>
        <begin position="1"/>
        <end position="25"/>
    </location>
</feature>
<evidence type="ECO:0000313" key="7">
    <source>
        <dbReference type="Proteomes" id="UP001280121"/>
    </source>
</evidence>
<accession>A0AAD9TJT0</accession>
<keyword evidence="4" id="KW-0732">Signal</keyword>
<dbReference type="InterPro" id="IPR050258">
    <property type="entry name" value="Leguminous_Lectin"/>
</dbReference>
<dbReference type="PANTHER" id="PTHR32401:SF15">
    <property type="entry name" value="L-TYPE LECTIN-DOMAIN CONTAINING RECEPTOR KINASE VIII.2-LIKE"/>
    <property type="match status" value="1"/>
</dbReference>
<name>A0AAD9TJT0_9ROSI</name>
<dbReference type="SUPFAM" id="SSF49899">
    <property type="entry name" value="Concanavalin A-like lectins/glucanases"/>
    <property type="match status" value="1"/>
</dbReference>
<evidence type="ECO:0000256" key="2">
    <source>
        <dbReference type="ARBA" id="ARBA00022734"/>
    </source>
</evidence>
<dbReference type="InterPro" id="IPR013320">
    <property type="entry name" value="ConA-like_dom_sf"/>
</dbReference>
<keyword evidence="3" id="KW-0812">Transmembrane</keyword>
<dbReference type="GO" id="GO:0030246">
    <property type="term" value="F:carbohydrate binding"/>
    <property type="evidence" value="ECO:0007669"/>
    <property type="project" value="UniProtKB-KW"/>
</dbReference>
<organism evidence="6 7">
    <name type="scientific">Dipteronia dyeriana</name>
    <dbReference type="NCBI Taxonomy" id="168575"/>
    <lineage>
        <taxon>Eukaryota</taxon>
        <taxon>Viridiplantae</taxon>
        <taxon>Streptophyta</taxon>
        <taxon>Embryophyta</taxon>
        <taxon>Tracheophyta</taxon>
        <taxon>Spermatophyta</taxon>
        <taxon>Magnoliopsida</taxon>
        <taxon>eudicotyledons</taxon>
        <taxon>Gunneridae</taxon>
        <taxon>Pentapetalae</taxon>
        <taxon>rosids</taxon>
        <taxon>malvids</taxon>
        <taxon>Sapindales</taxon>
        <taxon>Sapindaceae</taxon>
        <taxon>Hippocastanoideae</taxon>
        <taxon>Acereae</taxon>
        <taxon>Dipteronia</taxon>
    </lineage>
</organism>